<dbReference type="InterPro" id="IPR001455">
    <property type="entry name" value="TusA-like"/>
</dbReference>
<dbReference type="PANTHER" id="PTHR33279:SF6">
    <property type="entry name" value="SULFUR CARRIER PROTEIN YEDF-RELATED"/>
    <property type="match status" value="1"/>
</dbReference>
<dbReference type="EMBL" id="MFIV01000114">
    <property type="protein sequence ID" value="OGF98392.1"/>
    <property type="molecule type" value="Genomic_DNA"/>
</dbReference>
<dbReference type="SUPFAM" id="SSF64307">
    <property type="entry name" value="SirA-like"/>
    <property type="match status" value="1"/>
</dbReference>
<dbReference type="PANTHER" id="PTHR33279">
    <property type="entry name" value="SULFUR CARRIER PROTEIN YEDF-RELATED"/>
    <property type="match status" value="1"/>
</dbReference>
<evidence type="ECO:0000256" key="1">
    <source>
        <dbReference type="ARBA" id="ARBA00008984"/>
    </source>
</evidence>
<dbReference type="CDD" id="cd00291">
    <property type="entry name" value="SirA_YedF_YeeD"/>
    <property type="match status" value="1"/>
</dbReference>
<evidence type="ECO:0000259" key="2">
    <source>
        <dbReference type="PROSITE" id="PS01148"/>
    </source>
</evidence>
<dbReference type="Proteomes" id="UP000176992">
    <property type="component" value="Unassembled WGS sequence"/>
</dbReference>
<evidence type="ECO:0000313" key="4">
    <source>
        <dbReference type="Proteomes" id="UP000176992"/>
    </source>
</evidence>
<accession>A0A1F5YEB9</accession>
<proteinExistence type="inferred from homology"/>
<comment type="caution">
    <text evidence="3">The sequence shown here is derived from an EMBL/GenBank/DDBJ whole genome shotgun (WGS) entry which is preliminary data.</text>
</comment>
<dbReference type="AlphaFoldDB" id="A0A1F5YEB9"/>
<evidence type="ECO:0000313" key="3">
    <source>
        <dbReference type="EMBL" id="OGF98392.1"/>
    </source>
</evidence>
<dbReference type="Gene3D" id="3.30.110.40">
    <property type="entry name" value="TusA-like domain"/>
    <property type="match status" value="1"/>
</dbReference>
<comment type="similarity">
    <text evidence="1">Belongs to the sulfur carrier protein TusA family.</text>
</comment>
<reference evidence="3 4" key="1">
    <citation type="journal article" date="2016" name="Nat. Commun.">
        <title>Thousands of microbial genomes shed light on interconnected biogeochemical processes in an aquifer system.</title>
        <authorList>
            <person name="Anantharaman K."/>
            <person name="Brown C.T."/>
            <person name="Hug L.A."/>
            <person name="Sharon I."/>
            <person name="Castelle C.J."/>
            <person name="Probst A.J."/>
            <person name="Thomas B.C."/>
            <person name="Singh A."/>
            <person name="Wilkins M.J."/>
            <person name="Karaoz U."/>
            <person name="Brodie E.L."/>
            <person name="Williams K.H."/>
            <person name="Hubbard S.S."/>
            <person name="Banfield J.F."/>
        </authorList>
    </citation>
    <scope>NUCLEOTIDE SEQUENCE [LARGE SCALE GENOMIC DNA]</scope>
</reference>
<dbReference type="Pfam" id="PF01206">
    <property type="entry name" value="TusA"/>
    <property type="match status" value="1"/>
</dbReference>
<gene>
    <name evidence="3" type="ORF">A2Z86_11865</name>
</gene>
<organism evidence="3 4">
    <name type="scientific">Candidatus Glassbacteria bacterium GWA2_58_10</name>
    <dbReference type="NCBI Taxonomy" id="1817865"/>
    <lineage>
        <taxon>Bacteria</taxon>
        <taxon>Candidatus Glassiibacteriota</taxon>
    </lineage>
</organism>
<sequence length="84" mass="9397">MILTRPLPADESLDTRGLYCPLPVVKTAERMKELQDGTLLEVLSDDAGIEADLPAWCAGFGHEYLGSFRDGGQWRLYVRKKTVD</sequence>
<feature type="domain" description="UPF0033" evidence="2">
    <location>
        <begin position="13"/>
        <end position="37"/>
    </location>
</feature>
<dbReference type="InterPro" id="IPR036868">
    <property type="entry name" value="TusA-like_sf"/>
</dbReference>
<dbReference type="PROSITE" id="PS01148">
    <property type="entry name" value="UPF0033"/>
    <property type="match status" value="1"/>
</dbReference>
<name>A0A1F5YEB9_9BACT</name>
<protein>
    <recommendedName>
        <fullName evidence="2">UPF0033 domain-containing protein</fullName>
    </recommendedName>
</protein>